<accession>S3L6K8</accession>
<proteinExistence type="predicted"/>
<feature type="signal peptide" evidence="1">
    <location>
        <begin position="1"/>
        <end position="33"/>
    </location>
</feature>
<dbReference type="CDD" id="cd12797">
    <property type="entry name" value="M23_peptidase"/>
    <property type="match status" value="1"/>
</dbReference>
<evidence type="ECO:0000313" key="3">
    <source>
        <dbReference type="EMBL" id="EPF32469.1"/>
    </source>
</evidence>
<dbReference type="RefSeq" id="WP_016524766.1">
    <property type="nucleotide sequence ID" value="NZ_KE332518.1"/>
</dbReference>
<dbReference type="STRING" id="1125699.HMPREF9194_00468"/>
<dbReference type="InterPro" id="IPR050570">
    <property type="entry name" value="Cell_wall_metabolism_enzyme"/>
</dbReference>
<dbReference type="SUPFAM" id="SSF51261">
    <property type="entry name" value="Duplicated hybrid motif"/>
    <property type="match status" value="1"/>
</dbReference>
<dbReference type="Pfam" id="PF01551">
    <property type="entry name" value="Peptidase_M23"/>
    <property type="match status" value="1"/>
</dbReference>
<comment type="caution">
    <text evidence="3">The sequence shown here is derived from an EMBL/GenBank/DDBJ whole genome shotgun (WGS) entry which is preliminary data.</text>
</comment>
<dbReference type="Proteomes" id="UP000014541">
    <property type="component" value="Unassembled WGS sequence"/>
</dbReference>
<evidence type="ECO:0000313" key="4">
    <source>
        <dbReference type="Proteomes" id="UP000014541"/>
    </source>
</evidence>
<dbReference type="EMBL" id="ATFF01000002">
    <property type="protein sequence ID" value="EPF32469.1"/>
    <property type="molecule type" value="Genomic_DNA"/>
</dbReference>
<feature type="chain" id="PRO_5004523127" description="M23ase beta-sheet core domain-containing protein" evidence="1">
    <location>
        <begin position="34"/>
        <end position="348"/>
    </location>
</feature>
<dbReference type="HOGENOM" id="CLU_029425_5_3_12"/>
<dbReference type="InterPro" id="IPR016047">
    <property type="entry name" value="M23ase_b-sheet_dom"/>
</dbReference>
<evidence type="ECO:0000256" key="1">
    <source>
        <dbReference type="SAM" id="SignalP"/>
    </source>
</evidence>
<protein>
    <recommendedName>
        <fullName evidence="2">M23ase beta-sheet core domain-containing protein</fullName>
    </recommendedName>
</protein>
<reference evidence="3 4" key="1">
    <citation type="submission" date="2013-04" db="EMBL/GenBank/DDBJ databases">
        <title>The Genome Sequence of Treponema maltophilum ATCC 51939.</title>
        <authorList>
            <consortium name="The Broad Institute Genomics Platform"/>
            <person name="Earl A."/>
            <person name="Ward D."/>
            <person name="Feldgarden M."/>
            <person name="Gevers D."/>
            <person name="Leonetti C."/>
            <person name="Blanton J.M."/>
            <person name="Dewhirst F.E."/>
            <person name="Izard J."/>
            <person name="Walker B."/>
            <person name="Young S."/>
            <person name="Zeng Q."/>
            <person name="Gargeya S."/>
            <person name="Fitzgerald M."/>
            <person name="Haas B."/>
            <person name="Abouelleil A."/>
            <person name="Allen A.W."/>
            <person name="Alvarado L."/>
            <person name="Arachchi H.M."/>
            <person name="Berlin A.M."/>
            <person name="Chapman S.B."/>
            <person name="Gainer-Dewar J."/>
            <person name="Goldberg J."/>
            <person name="Griggs A."/>
            <person name="Gujja S."/>
            <person name="Hansen M."/>
            <person name="Howarth C."/>
            <person name="Imamovic A."/>
            <person name="Ireland A."/>
            <person name="Larimer J."/>
            <person name="McCowan C."/>
            <person name="Murphy C."/>
            <person name="Pearson M."/>
            <person name="Poon T.W."/>
            <person name="Priest M."/>
            <person name="Roberts A."/>
            <person name="Saif S."/>
            <person name="Shea T."/>
            <person name="Sisk P."/>
            <person name="Sykes S."/>
            <person name="Wortman J."/>
            <person name="Nusbaum C."/>
            <person name="Birren B."/>
        </authorList>
    </citation>
    <scope>NUCLEOTIDE SEQUENCE [LARGE SCALE GENOMIC DNA]</scope>
    <source>
        <strain evidence="3 4">ATCC 51939</strain>
    </source>
</reference>
<dbReference type="InterPro" id="IPR011055">
    <property type="entry name" value="Dup_hybrid_motif"/>
</dbReference>
<keyword evidence="4" id="KW-1185">Reference proteome</keyword>
<dbReference type="PATRIC" id="fig|1125699.3.peg.476"/>
<name>S3L6K8_TREMA</name>
<organism evidence="3 4">
    <name type="scientific">Treponema maltophilum ATCC 51939</name>
    <dbReference type="NCBI Taxonomy" id="1125699"/>
    <lineage>
        <taxon>Bacteria</taxon>
        <taxon>Pseudomonadati</taxon>
        <taxon>Spirochaetota</taxon>
        <taxon>Spirochaetia</taxon>
        <taxon>Spirochaetales</taxon>
        <taxon>Treponemataceae</taxon>
        <taxon>Treponema</taxon>
    </lineage>
</organism>
<sequence length="348" mass="38358">MKTTALTRRFFCMRALCAALALALMCIAAQGTAQTGEASENTAVPEAARESALPPMQNVFPDGNKKPHITYTDKVFPGDAVFIRLALEDGILEKAQALLFVDTNEKVLASAELYEVPPADRGRLYIALIPLSSWYEPGDFHIKLTYRLRNKKEEALSLPVAMQKKDFVSETVHLDAKNTAIRTNTADEKRQAQIKRLNDILGTVNYSAVYHSGQFGLPVTQTRRTAFFADRRVYAYSNGKSATSLHYGIDFGVPEGTPVFSCGDGKVVLAENRISTGYSVVIEHLPGMYSLYYHLSSYSVKEGDTVKRGEQIGLSGATGLATGPHLHWEVRLLGQAVNPDLFVQYFPN</sequence>
<keyword evidence="1" id="KW-0732">Signal</keyword>
<gene>
    <name evidence="3" type="ORF">HMPREF9194_00468</name>
</gene>
<dbReference type="GO" id="GO:0004222">
    <property type="term" value="F:metalloendopeptidase activity"/>
    <property type="evidence" value="ECO:0007669"/>
    <property type="project" value="TreeGrafter"/>
</dbReference>
<dbReference type="PANTHER" id="PTHR21666:SF270">
    <property type="entry name" value="MUREIN HYDROLASE ACTIVATOR ENVC"/>
    <property type="match status" value="1"/>
</dbReference>
<dbReference type="eggNOG" id="COG0739">
    <property type="taxonomic scope" value="Bacteria"/>
</dbReference>
<feature type="domain" description="M23ase beta-sheet core" evidence="2">
    <location>
        <begin position="245"/>
        <end position="339"/>
    </location>
</feature>
<evidence type="ECO:0000259" key="2">
    <source>
        <dbReference type="Pfam" id="PF01551"/>
    </source>
</evidence>
<dbReference type="AlphaFoldDB" id="S3L6K8"/>
<dbReference type="OrthoDB" id="305469at2"/>
<dbReference type="PANTHER" id="PTHR21666">
    <property type="entry name" value="PEPTIDASE-RELATED"/>
    <property type="match status" value="1"/>
</dbReference>
<dbReference type="Gene3D" id="2.70.70.10">
    <property type="entry name" value="Glucose Permease (Domain IIA)"/>
    <property type="match status" value="1"/>
</dbReference>